<evidence type="ECO:0000256" key="2">
    <source>
        <dbReference type="ARBA" id="ARBA00022737"/>
    </source>
</evidence>
<evidence type="ECO:0000313" key="6">
    <source>
        <dbReference type="Proteomes" id="UP000515151"/>
    </source>
</evidence>
<dbReference type="GO" id="GO:0005737">
    <property type="term" value="C:cytoplasm"/>
    <property type="evidence" value="ECO:0007669"/>
    <property type="project" value="TreeGrafter"/>
</dbReference>
<dbReference type="Pfam" id="PF13855">
    <property type="entry name" value="LRR_8"/>
    <property type="match status" value="3"/>
</dbReference>
<dbReference type="OrthoDB" id="1668230at2759"/>
<keyword evidence="3 5" id="KW-0175">Coiled coil</keyword>
<evidence type="ECO:0000256" key="3">
    <source>
        <dbReference type="ARBA" id="ARBA00023054"/>
    </source>
</evidence>
<dbReference type="FunFam" id="3.80.10.10:FF:000746">
    <property type="entry name" value="Plant intracellular Ras-group-related LRR protein 2"/>
    <property type="match status" value="1"/>
</dbReference>
<dbReference type="Proteomes" id="UP000515151">
    <property type="component" value="Chromosome 3"/>
</dbReference>
<proteinExistence type="inferred from homology"/>
<dbReference type="SMART" id="SM00364">
    <property type="entry name" value="LRR_BAC"/>
    <property type="match status" value="8"/>
</dbReference>
<evidence type="ECO:0000256" key="1">
    <source>
        <dbReference type="ARBA" id="ARBA00022614"/>
    </source>
</evidence>
<dbReference type="InterPro" id="IPR001611">
    <property type="entry name" value="Leu-rich_rpt"/>
</dbReference>
<dbReference type="InterPro" id="IPR050216">
    <property type="entry name" value="LRR_domain-containing"/>
</dbReference>
<evidence type="ECO:0000313" key="7">
    <source>
        <dbReference type="RefSeq" id="XP_031387871.1"/>
    </source>
</evidence>
<reference evidence="6" key="1">
    <citation type="journal article" date="2020" name="Plant Biotechnol. J.">
        <title>The pomegranate (Punica granatum L.) draft genome dissects genetic divergence between soft- and hard-seeded cultivars.</title>
        <authorList>
            <person name="Luo X."/>
            <person name="Li H."/>
            <person name="Wu Z."/>
            <person name="Yao W."/>
            <person name="Zhao P."/>
            <person name="Cao D."/>
            <person name="Yu H."/>
            <person name="Li K."/>
            <person name="Poudel K."/>
            <person name="Zhao D."/>
            <person name="Zhang F."/>
            <person name="Xia X."/>
            <person name="Chen L."/>
            <person name="Wang Q."/>
            <person name="Jing D."/>
            <person name="Cao S."/>
        </authorList>
    </citation>
    <scope>NUCLEOTIDE SEQUENCE [LARGE SCALE GENOMIC DNA]</scope>
    <source>
        <strain evidence="6">cv. Tunisia</strain>
    </source>
</reference>
<gene>
    <name evidence="7" type="primary">LOC116200978</name>
</gene>
<accession>A0A6P8D2P0</accession>
<dbReference type="SMART" id="SM00369">
    <property type="entry name" value="LRR_TYP"/>
    <property type="match status" value="7"/>
</dbReference>
<dbReference type="InterPro" id="IPR003591">
    <property type="entry name" value="Leu-rich_rpt_typical-subtyp"/>
</dbReference>
<dbReference type="SUPFAM" id="SSF52058">
    <property type="entry name" value="L domain-like"/>
    <property type="match status" value="1"/>
</dbReference>
<name>A0A6P8D2P0_PUNGR</name>
<dbReference type="PANTHER" id="PTHR48051">
    <property type="match status" value="1"/>
</dbReference>
<keyword evidence="2" id="KW-0677">Repeat</keyword>
<dbReference type="PROSITE" id="PS51450">
    <property type="entry name" value="LRR"/>
    <property type="match status" value="2"/>
</dbReference>
<comment type="similarity">
    <text evidence="4">Belongs to the SHOC2 family.</text>
</comment>
<dbReference type="GO" id="GO:0055046">
    <property type="term" value="P:microgametogenesis"/>
    <property type="evidence" value="ECO:0007669"/>
    <property type="project" value="UniProtKB-ARBA"/>
</dbReference>
<protein>
    <submittedName>
        <fullName evidence="7">Plant intracellular Ras-group-related LRR protein 3-like</fullName>
    </submittedName>
</protein>
<dbReference type="PANTHER" id="PTHR48051:SF39">
    <property type="entry name" value="P53-INDUCED DEATH DOMAIN PROTEIN 1"/>
    <property type="match status" value="1"/>
</dbReference>
<dbReference type="Pfam" id="PF00560">
    <property type="entry name" value="LRR_1"/>
    <property type="match status" value="1"/>
</dbReference>
<evidence type="ECO:0000256" key="5">
    <source>
        <dbReference type="SAM" id="Coils"/>
    </source>
</evidence>
<dbReference type="RefSeq" id="XP_031387871.1">
    <property type="nucleotide sequence ID" value="XM_031532011.1"/>
</dbReference>
<feature type="coiled-coil region" evidence="5">
    <location>
        <begin position="102"/>
        <end position="129"/>
    </location>
</feature>
<keyword evidence="6" id="KW-1185">Reference proteome</keyword>
<dbReference type="GeneID" id="116200978"/>
<dbReference type="FunFam" id="3.80.10.10:FF:000610">
    <property type="entry name" value="Plant intracellular Ras-group-related LRR protein 9"/>
    <property type="match status" value="1"/>
</dbReference>
<dbReference type="Gene3D" id="3.80.10.10">
    <property type="entry name" value="Ribonuclease Inhibitor"/>
    <property type="match status" value="2"/>
</dbReference>
<dbReference type="AlphaFoldDB" id="A0A6P8D2P0"/>
<evidence type="ECO:0000256" key="4">
    <source>
        <dbReference type="ARBA" id="ARBA00023786"/>
    </source>
</evidence>
<reference evidence="7" key="2">
    <citation type="submission" date="2025-08" db="UniProtKB">
        <authorList>
            <consortium name="RefSeq"/>
        </authorList>
    </citation>
    <scope>IDENTIFICATION</scope>
    <source>
        <tissue evidence="7">Leaf</tissue>
    </source>
</reference>
<dbReference type="InterPro" id="IPR032675">
    <property type="entry name" value="LRR_dom_sf"/>
</dbReference>
<keyword evidence="1" id="KW-0433">Leucine-rich repeat</keyword>
<organism evidence="6 7">
    <name type="scientific">Punica granatum</name>
    <name type="common">Pomegranate</name>
    <dbReference type="NCBI Taxonomy" id="22663"/>
    <lineage>
        <taxon>Eukaryota</taxon>
        <taxon>Viridiplantae</taxon>
        <taxon>Streptophyta</taxon>
        <taxon>Embryophyta</taxon>
        <taxon>Tracheophyta</taxon>
        <taxon>Spermatophyta</taxon>
        <taxon>Magnoliopsida</taxon>
        <taxon>eudicotyledons</taxon>
        <taxon>Gunneridae</taxon>
        <taxon>Pentapetalae</taxon>
        <taxon>rosids</taxon>
        <taxon>malvids</taxon>
        <taxon>Myrtales</taxon>
        <taxon>Lythraceae</taxon>
        <taxon>Punica</taxon>
    </lineage>
</organism>
<sequence>MEQPDPKKFPLLAYVLSQIDPNSYPFLPSELGQDLMTRLPHLANPKVVSRLTQSIPESIDRTQTLLAALGPRPDPLAVSAARLKLAELGDGGSAEAGIYAAVVRLDEMHAEYEKQLRDAELRLVEAYRSAVEKELGGASVVDEEVVRILREAEGEAAAQMERVELSGRQLRFVPEAFGKLSSLVVMNLSNNELEVIPDAIAGLKSLQELDVSSNLLRSLPDSIGLLVSLKILNVSSNKLTALPESIAWCSSLEVLDASFNNLSCLPTNIGFGLSKLEKLSISLNKIRILPTSICEMRSLRYLDAHFNELHGLPQAIGKLTNLEALNISSNFSDMRELPDSFGDLISLRELDLSNNQIRALPDSFYRLDNLTKLNLEQNPLIVPPLEIALEGAHAVREYMMKRWHDMIAEEQERSAREASRQQAAQSSWIGWGTSMLGGLATGVSQSVSGYLHGGNSAGDPYLDQQL</sequence>